<reference evidence="3 4" key="1">
    <citation type="journal article" date="2013" name="Biodegradation">
        <title>Quantitative proteomic analysis of ibuprofen-degrading Patulibacter sp. strain I11.</title>
        <authorList>
            <person name="Almeida B."/>
            <person name="Kjeldal H."/>
            <person name="Lolas I."/>
            <person name="Knudsen A.D."/>
            <person name="Carvalho G."/>
            <person name="Nielsen K.L."/>
            <person name="Barreto Crespo M.T."/>
            <person name="Stensballe A."/>
            <person name="Nielsen J.L."/>
        </authorList>
    </citation>
    <scope>NUCLEOTIDE SEQUENCE [LARGE SCALE GENOMIC DNA]</scope>
    <source>
        <strain evidence="3 4">I11</strain>
    </source>
</reference>
<comment type="caution">
    <text evidence="3">The sequence shown here is derived from an EMBL/GenBank/DDBJ whole genome shotgun (WGS) entry which is preliminary data.</text>
</comment>
<dbReference type="Gene3D" id="2.40.160.210">
    <property type="entry name" value="Acyl-CoA thioesterase, double hotdog domain"/>
    <property type="match status" value="1"/>
</dbReference>
<accession>H0E1F6</accession>
<keyword evidence="4" id="KW-1185">Reference proteome</keyword>
<evidence type="ECO:0000313" key="3">
    <source>
        <dbReference type="EMBL" id="EHN12510.1"/>
    </source>
</evidence>
<protein>
    <submittedName>
        <fullName evidence="3">TesB-like acyl-CoA thioesterase 3</fullName>
    </submittedName>
</protein>
<dbReference type="Pfam" id="PF13622">
    <property type="entry name" value="4HBT_3"/>
    <property type="match status" value="1"/>
</dbReference>
<evidence type="ECO:0000259" key="2">
    <source>
        <dbReference type="Pfam" id="PF20789"/>
    </source>
</evidence>
<dbReference type="AlphaFoldDB" id="H0E1F6"/>
<feature type="domain" description="Acyl-CoA thioesterase-like N-terminal HotDog" evidence="1">
    <location>
        <begin position="31"/>
        <end position="114"/>
    </location>
</feature>
<dbReference type="InterPro" id="IPR029069">
    <property type="entry name" value="HotDog_dom_sf"/>
</dbReference>
<dbReference type="Proteomes" id="UP000005143">
    <property type="component" value="Unassembled WGS sequence"/>
</dbReference>
<sequence length="294" mass="30525">MAAPTVGTTAFDRATAVQPRADGIAVATVDTDWSAPTGPNGGYLAAIVVRALQAIADPGGDLRLRSLTLHYLRGAAAGELEVAVEVLRRGRRVSSARISARQGDRAVLEGLAAFSAPDLPSPVTWTPRLPDVGPPPALDAGGLPVGEYRPGDRWMQPAPQMPAVVHQVRLAPQLGGIPMAGRVPEPGGAVESGGWIALPEPRVIDAPFVALAADIWWPPVFEAVSRPVLAPTIDLTIHFRASLPPAGLAAQAVFGHYRSTAATGGFVEEDGLLFLADGTLLAQSRQLALLAPVG</sequence>
<evidence type="ECO:0000313" key="4">
    <source>
        <dbReference type="Proteomes" id="UP000005143"/>
    </source>
</evidence>
<dbReference type="InterPro" id="IPR052389">
    <property type="entry name" value="Sec_Metab_Biosynth-Assoc"/>
</dbReference>
<proteinExistence type="predicted"/>
<evidence type="ECO:0000259" key="1">
    <source>
        <dbReference type="Pfam" id="PF13622"/>
    </source>
</evidence>
<dbReference type="Pfam" id="PF20789">
    <property type="entry name" value="4HBT_3C"/>
    <property type="match status" value="1"/>
</dbReference>
<dbReference type="SUPFAM" id="SSF54637">
    <property type="entry name" value="Thioesterase/thiol ester dehydrase-isomerase"/>
    <property type="match status" value="2"/>
</dbReference>
<dbReference type="PANTHER" id="PTHR38110">
    <property type="entry name" value="CHROMOSOME 23, WHOLE GENOME SHOTGUN SEQUENCE"/>
    <property type="match status" value="1"/>
</dbReference>
<dbReference type="OrthoDB" id="5418286at2"/>
<dbReference type="InterPro" id="IPR049449">
    <property type="entry name" value="TesB_ACOT8-like_N"/>
</dbReference>
<dbReference type="EMBL" id="AGUD01000020">
    <property type="protein sequence ID" value="EHN12510.1"/>
    <property type="molecule type" value="Genomic_DNA"/>
</dbReference>
<dbReference type="InterPro" id="IPR042171">
    <property type="entry name" value="Acyl-CoA_hotdog"/>
</dbReference>
<dbReference type="InterPro" id="IPR049450">
    <property type="entry name" value="ACOT8-like_C"/>
</dbReference>
<feature type="domain" description="Acyl-CoA thioesterase-like C-terminal" evidence="2">
    <location>
        <begin position="157"/>
        <end position="289"/>
    </location>
</feature>
<dbReference type="PANTHER" id="PTHR38110:SF1">
    <property type="entry name" value="THIOESTERASE DOMAIN-CONTAINING PROTEIN"/>
    <property type="match status" value="1"/>
</dbReference>
<dbReference type="RefSeq" id="WP_007570738.1">
    <property type="nucleotide sequence ID" value="NZ_AGUD01000020.1"/>
</dbReference>
<gene>
    <name evidence="3" type="ORF">PAI11_06180</name>
</gene>
<organism evidence="3 4">
    <name type="scientific">Patulibacter medicamentivorans</name>
    <dbReference type="NCBI Taxonomy" id="1097667"/>
    <lineage>
        <taxon>Bacteria</taxon>
        <taxon>Bacillati</taxon>
        <taxon>Actinomycetota</taxon>
        <taxon>Thermoleophilia</taxon>
        <taxon>Solirubrobacterales</taxon>
        <taxon>Patulibacteraceae</taxon>
        <taxon>Patulibacter</taxon>
    </lineage>
</organism>
<name>H0E1F6_9ACTN</name>